<feature type="domain" description="Meiotically up-regulated protein Msb1/Mug8" evidence="2">
    <location>
        <begin position="47"/>
        <end position="527"/>
    </location>
</feature>
<dbReference type="STRING" id="1328760.A0A165JFB1"/>
<organism evidence="3 4">
    <name type="scientific">Xylona heveae (strain CBS 132557 / TC161)</name>
    <dbReference type="NCBI Taxonomy" id="1328760"/>
    <lineage>
        <taxon>Eukaryota</taxon>
        <taxon>Fungi</taxon>
        <taxon>Dikarya</taxon>
        <taxon>Ascomycota</taxon>
        <taxon>Pezizomycotina</taxon>
        <taxon>Xylonomycetes</taxon>
        <taxon>Xylonales</taxon>
        <taxon>Xylonaceae</taxon>
        <taxon>Xylona</taxon>
    </lineage>
</organism>
<evidence type="ECO:0000313" key="3">
    <source>
        <dbReference type="EMBL" id="KZF26161.1"/>
    </source>
</evidence>
<feature type="compositionally biased region" description="Polar residues" evidence="1">
    <location>
        <begin position="576"/>
        <end position="587"/>
    </location>
</feature>
<protein>
    <recommendedName>
        <fullName evidence="2">Meiotically up-regulated protein Msb1/Mug8 domain-containing protein</fullName>
    </recommendedName>
</protein>
<evidence type="ECO:0000256" key="1">
    <source>
        <dbReference type="SAM" id="MobiDB-lite"/>
    </source>
</evidence>
<feature type="compositionally biased region" description="Basic residues" evidence="1">
    <location>
        <begin position="551"/>
        <end position="565"/>
    </location>
</feature>
<feature type="region of interest" description="Disordered" evidence="1">
    <location>
        <begin position="374"/>
        <end position="424"/>
    </location>
</feature>
<dbReference type="CDD" id="cd04401">
    <property type="entry name" value="RhoGAP_fMSB1"/>
    <property type="match status" value="1"/>
</dbReference>
<dbReference type="Proteomes" id="UP000076632">
    <property type="component" value="Unassembled WGS sequence"/>
</dbReference>
<feature type="compositionally biased region" description="Polar residues" evidence="1">
    <location>
        <begin position="869"/>
        <end position="881"/>
    </location>
</feature>
<feature type="compositionally biased region" description="Basic and acidic residues" evidence="1">
    <location>
        <begin position="830"/>
        <end position="839"/>
    </location>
</feature>
<feature type="compositionally biased region" description="Basic residues" evidence="1">
    <location>
        <begin position="809"/>
        <end position="818"/>
    </location>
</feature>
<feature type="compositionally biased region" description="Polar residues" evidence="1">
    <location>
        <begin position="981"/>
        <end position="993"/>
    </location>
</feature>
<name>A0A165JFB1_XYLHT</name>
<dbReference type="InterPro" id="IPR037508">
    <property type="entry name" value="Msb1/Mug8"/>
</dbReference>
<reference evidence="3 4" key="1">
    <citation type="journal article" date="2016" name="Fungal Biol.">
        <title>The genome of Xylona heveae provides a window into fungal endophytism.</title>
        <authorList>
            <person name="Gazis R."/>
            <person name="Kuo A."/>
            <person name="Riley R."/>
            <person name="LaButti K."/>
            <person name="Lipzen A."/>
            <person name="Lin J."/>
            <person name="Amirebrahimi M."/>
            <person name="Hesse C.N."/>
            <person name="Spatafora J.W."/>
            <person name="Henrissat B."/>
            <person name="Hainaut M."/>
            <person name="Grigoriev I.V."/>
            <person name="Hibbett D.S."/>
        </authorList>
    </citation>
    <scope>NUCLEOTIDE SEQUENCE [LARGE SCALE GENOMIC DNA]</scope>
    <source>
        <strain evidence="3 4">TC161</strain>
    </source>
</reference>
<feature type="compositionally biased region" description="Polar residues" evidence="1">
    <location>
        <begin position="941"/>
        <end position="951"/>
    </location>
</feature>
<dbReference type="InParanoid" id="A0A165JFB1"/>
<dbReference type="OMA" id="VVGWDAY"/>
<feature type="compositionally biased region" description="Basic and acidic residues" evidence="1">
    <location>
        <begin position="796"/>
        <end position="808"/>
    </location>
</feature>
<dbReference type="RefSeq" id="XP_018191716.1">
    <property type="nucleotide sequence ID" value="XM_018330704.1"/>
</dbReference>
<sequence>MPSILSKVFKSKDGTGAPSRPKKATNGVPPVTPPPKPKWEDAWLRKQVEPEEVQELIRECTNELKARAIDMPFLLLPFRPNTDPSGAKNFIRNYFKSSINKNAPVLRGESLQQELRLTEPIVICSVLKWCWSRIPGGVVTWEAYELFRIGEQDSDWARDAFATFIPLSVDTDARAKIVFDFFDLMAATAAHAKWNGLSGRKLARLAGWWAFEHTDLQEGFDGGYRSWQSAADATSHLFFAYLRSLSPDSVRGINGISALPLSLQNLLETTEYPPQSAPHVQEPIPKLVMIVDSVSPTPFSLLRRARNFEFRDEDEALHQFSEYDDPVQALTEECRRVLRAISSTNQSDISSPKDAISSPDASWSRFEDIGFSGLLDDPKSAGDSERSAISSRHRSPEGLRSAPQSRSHGRGGRPTTPSWADFLSSGFGDEANSRTAVPLLLPPDKILPPIDTSTSSTLNSTRLEEDLYQEPGELASVNKLNLDDSFWWVWMTSLADEETTERKSVFGRCALIETDIAGARWLVIEEKVKGAAPVEEEGAYIVEKKGRFGFTKRGKSAQSKSKSRKASAPTMPEPYNRTNASTPQSRTNIAPDQHARIHAAAAALQQRQRQNGLELTDSRDTRRTRKGDGVSMKTSSIFTLQPLIMSEAADAMKWTNRFDKEALRAAYLGDNYHGRGYSTHVIGRQDGLARVASSTADTVSVWTRKDERDLPALPPEEEDSHAPTETPISSVPAVEPANEGLSKEDSNLPSSLPSSRRESPEKQARAPEAIDPPTKKGSDPNLPVNGALQAPAQSSDTRDTNNSLEKKIRQNKLKKSHHGGGGLKKVFGKKKPEAKDKQTGRTPDTRFPVQSSEQVKLGRRLSALGKHSAGSSPSVATSDAATNEPLERPAEPSPAAEPRANPTDESLVAAPTAATEPELGPVPSQDYQASLSGVDSEETHSNSQERPTANFTEGPLQDVPAFIPDETPASEKEPEYEFVTPSEQGPPQASISEISHEDLSQQASSAQDRWAQIRKNAAERAARQSEDQSRPSNSARTDEDETSGEETIESRVARIKARVAELTGNMDPYEIPRR</sequence>
<evidence type="ECO:0000313" key="4">
    <source>
        <dbReference type="Proteomes" id="UP000076632"/>
    </source>
</evidence>
<feature type="compositionally biased region" description="Acidic residues" evidence="1">
    <location>
        <begin position="1038"/>
        <end position="1047"/>
    </location>
</feature>
<evidence type="ECO:0000259" key="2">
    <source>
        <dbReference type="Pfam" id="PF08101"/>
    </source>
</evidence>
<dbReference type="PANTHER" id="PTHR28093">
    <property type="entry name" value="MORPHOGENESIS-RELATED PROTEIN MSB1"/>
    <property type="match status" value="1"/>
</dbReference>
<feature type="region of interest" description="Disordered" evidence="1">
    <location>
        <begin position="600"/>
        <end position="632"/>
    </location>
</feature>
<dbReference type="AlphaFoldDB" id="A0A165JFB1"/>
<feature type="region of interest" description="Disordered" evidence="1">
    <location>
        <begin position="551"/>
        <end position="587"/>
    </location>
</feature>
<gene>
    <name evidence="3" type="ORF">L228DRAFT_235266</name>
</gene>
<dbReference type="Pfam" id="PF08101">
    <property type="entry name" value="Msb1-Mug8_dom"/>
    <property type="match status" value="1"/>
</dbReference>
<dbReference type="PANTHER" id="PTHR28093:SF1">
    <property type="entry name" value="MORPHOGENESIS-RELATED PROTEIN MSB1"/>
    <property type="match status" value="1"/>
</dbReference>
<dbReference type="EMBL" id="KV407454">
    <property type="protein sequence ID" value="KZF26161.1"/>
    <property type="molecule type" value="Genomic_DNA"/>
</dbReference>
<accession>A0A165JFB1</accession>
<feature type="compositionally biased region" description="Low complexity" evidence="1">
    <location>
        <begin position="600"/>
        <end position="610"/>
    </location>
</feature>
<proteinExistence type="predicted"/>
<dbReference type="InterPro" id="IPR012965">
    <property type="entry name" value="Msb1/Mug8_dom"/>
</dbReference>
<dbReference type="GeneID" id="28895841"/>
<feature type="region of interest" description="Disordered" evidence="1">
    <location>
        <begin position="1"/>
        <end position="39"/>
    </location>
</feature>
<feature type="compositionally biased region" description="Basic and acidic residues" evidence="1">
    <location>
        <begin position="1016"/>
        <end position="1029"/>
    </location>
</feature>
<keyword evidence="4" id="KW-1185">Reference proteome</keyword>
<dbReference type="OrthoDB" id="3362494at2759"/>
<feature type="region of interest" description="Disordered" evidence="1">
    <location>
        <begin position="694"/>
        <end position="1052"/>
    </location>
</feature>
<feature type="compositionally biased region" description="Basic and acidic residues" evidence="1">
    <location>
        <begin position="376"/>
        <end position="386"/>
    </location>
</feature>
<feature type="compositionally biased region" description="Basic and acidic residues" evidence="1">
    <location>
        <begin position="755"/>
        <end position="765"/>
    </location>
</feature>